<dbReference type="Gene3D" id="3.60.20.10">
    <property type="entry name" value="Glutamine Phosphoribosylpyrophosphate, subunit 1, domain 1"/>
    <property type="match status" value="1"/>
</dbReference>
<name>A0A452RRS9_URSAM</name>
<protein>
    <submittedName>
        <fullName evidence="1">Uncharacterized protein</fullName>
    </submittedName>
</protein>
<evidence type="ECO:0000313" key="1">
    <source>
        <dbReference type="Ensembl" id="ENSUAMP00000022022.1"/>
    </source>
</evidence>
<dbReference type="OMA" id="MSIMSCN"/>
<dbReference type="Proteomes" id="UP000291022">
    <property type="component" value="Unassembled WGS sequence"/>
</dbReference>
<reference evidence="1" key="2">
    <citation type="submission" date="2025-08" db="UniProtKB">
        <authorList>
            <consortium name="Ensembl"/>
        </authorList>
    </citation>
    <scope>IDENTIFICATION</scope>
</reference>
<dbReference type="InterPro" id="IPR001353">
    <property type="entry name" value="Proteasome_sua/b"/>
</dbReference>
<sequence length="107" mass="11980">MSIMSCNGGAIMAMNGKNCVAIAAKRRFGIQSQMVTMDFQKIFPVGDWLYIGLAGLTTDFQTVAQHLKSYLNLCELKEGWQIKPDTLMSMVANVLYEKCWNPSHKPC</sequence>
<dbReference type="GO" id="GO:0005839">
    <property type="term" value="C:proteasome core complex"/>
    <property type="evidence" value="ECO:0007669"/>
    <property type="project" value="InterPro"/>
</dbReference>
<reference evidence="1" key="3">
    <citation type="submission" date="2025-09" db="UniProtKB">
        <authorList>
            <consortium name="Ensembl"/>
        </authorList>
    </citation>
    <scope>IDENTIFICATION</scope>
</reference>
<dbReference type="STRING" id="9643.ENSUAMP00000022022"/>
<dbReference type="PANTHER" id="PTHR32194:SF10">
    <property type="entry name" value="PROTEASOME SUBUNIT BETA TYPE-3"/>
    <property type="match status" value="1"/>
</dbReference>
<reference evidence="2" key="1">
    <citation type="submission" date="2016-06" db="EMBL/GenBank/DDBJ databases">
        <title>De novo assembly and RNA-Seq shows season-dependent expression and editing in black bear kidneys.</title>
        <authorList>
            <person name="Korstanje R."/>
            <person name="Srivastava A."/>
            <person name="Sarsani V.K."/>
            <person name="Sheehan S.M."/>
            <person name="Seger R.L."/>
            <person name="Barter M.E."/>
            <person name="Lindqvist C."/>
            <person name="Brody L.C."/>
            <person name="Mullikin J.C."/>
        </authorList>
    </citation>
    <scope>NUCLEOTIDE SEQUENCE [LARGE SCALE GENOMIC DNA]</scope>
</reference>
<organism evidence="1 2">
    <name type="scientific">Ursus americanus</name>
    <name type="common">American black bear</name>
    <name type="synonym">Euarctos americanus</name>
    <dbReference type="NCBI Taxonomy" id="9643"/>
    <lineage>
        <taxon>Eukaryota</taxon>
        <taxon>Metazoa</taxon>
        <taxon>Chordata</taxon>
        <taxon>Craniata</taxon>
        <taxon>Vertebrata</taxon>
        <taxon>Euteleostomi</taxon>
        <taxon>Mammalia</taxon>
        <taxon>Eutheria</taxon>
        <taxon>Laurasiatheria</taxon>
        <taxon>Carnivora</taxon>
        <taxon>Caniformia</taxon>
        <taxon>Ursidae</taxon>
        <taxon>Ursus</taxon>
    </lineage>
</organism>
<evidence type="ECO:0000313" key="2">
    <source>
        <dbReference type="Proteomes" id="UP000291022"/>
    </source>
</evidence>
<dbReference type="AlphaFoldDB" id="A0A452RRS9"/>
<keyword evidence="2" id="KW-1185">Reference proteome</keyword>
<dbReference type="GO" id="GO:0005737">
    <property type="term" value="C:cytoplasm"/>
    <property type="evidence" value="ECO:0007669"/>
    <property type="project" value="TreeGrafter"/>
</dbReference>
<dbReference type="Ensembl" id="ENSUAMT00000024619.1">
    <property type="protein sequence ID" value="ENSUAMP00000022022.1"/>
    <property type="gene ID" value="ENSUAMG00000017342.1"/>
</dbReference>
<dbReference type="SUPFAM" id="SSF56235">
    <property type="entry name" value="N-terminal nucleophile aminohydrolases (Ntn hydrolases)"/>
    <property type="match status" value="1"/>
</dbReference>
<dbReference type="PANTHER" id="PTHR32194">
    <property type="entry name" value="METALLOPROTEASE TLDD"/>
    <property type="match status" value="1"/>
</dbReference>
<dbReference type="InterPro" id="IPR029055">
    <property type="entry name" value="Ntn_hydrolases_N"/>
</dbReference>
<dbReference type="GeneTree" id="ENSGT00550000074820"/>
<dbReference type="GO" id="GO:0051603">
    <property type="term" value="P:proteolysis involved in protein catabolic process"/>
    <property type="evidence" value="ECO:0007669"/>
    <property type="project" value="InterPro"/>
</dbReference>
<dbReference type="InterPro" id="IPR023333">
    <property type="entry name" value="Proteasome_suB-type"/>
</dbReference>
<proteinExistence type="predicted"/>
<dbReference type="Pfam" id="PF00227">
    <property type="entry name" value="Proteasome"/>
    <property type="match status" value="1"/>
</dbReference>
<accession>A0A452RRS9</accession>